<evidence type="ECO:0000256" key="5">
    <source>
        <dbReference type="ARBA" id="ARBA00022840"/>
    </source>
</evidence>
<evidence type="ECO:0000256" key="7">
    <source>
        <dbReference type="SAM" id="MobiDB-lite"/>
    </source>
</evidence>
<dbReference type="Pfam" id="PF20309">
    <property type="entry name" value="DRHyd-ASK"/>
    <property type="match status" value="1"/>
</dbReference>
<dbReference type="EMBL" id="GL832994">
    <property type="protein sequence ID" value="EGD81074.1"/>
    <property type="molecule type" value="Genomic_DNA"/>
</dbReference>
<dbReference type="Pfam" id="PF13281">
    <property type="entry name" value="MAP3K_TRAF_bd"/>
    <property type="match status" value="1"/>
</dbReference>
<organism evidence="10">
    <name type="scientific">Salpingoeca rosetta (strain ATCC 50818 / BSB-021)</name>
    <dbReference type="NCBI Taxonomy" id="946362"/>
    <lineage>
        <taxon>Eukaryota</taxon>
        <taxon>Choanoflagellata</taxon>
        <taxon>Craspedida</taxon>
        <taxon>Salpingoecidae</taxon>
        <taxon>Salpingoeca</taxon>
    </lineage>
</organism>
<dbReference type="STRING" id="946362.F2USG5"/>
<dbReference type="OrthoDB" id="275301at2759"/>
<dbReference type="InParanoid" id="F2USG5"/>
<name>F2USG5_SALR5</name>
<dbReference type="PANTHER" id="PTHR11584:SF369">
    <property type="entry name" value="MITOGEN-ACTIVATED PROTEIN KINASE KINASE KINASE 19-RELATED"/>
    <property type="match status" value="1"/>
</dbReference>
<dbReference type="Proteomes" id="UP000007799">
    <property type="component" value="Unassembled WGS sequence"/>
</dbReference>
<dbReference type="Pfam" id="PF20302">
    <property type="entry name" value="HisK-N-like"/>
    <property type="match status" value="1"/>
</dbReference>
<evidence type="ECO:0000313" key="10">
    <source>
        <dbReference type="Proteomes" id="UP000007799"/>
    </source>
</evidence>
<dbReference type="GO" id="GO:0005524">
    <property type="term" value="F:ATP binding"/>
    <property type="evidence" value="ECO:0007669"/>
    <property type="project" value="UniProtKB-UniRule"/>
</dbReference>
<reference evidence="9" key="1">
    <citation type="submission" date="2009-08" db="EMBL/GenBank/DDBJ databases">
        <title>Annotation of Salpingoeca rosetta.</title>
        <authorList>
            <consortium name="The Broad Institute Genome Sequencing Platform"/>
            <person name="Russ C."/>
            <person name="Cuomo C."/>
            <person name="Burger G."/>
            <person name="Gray M.W."/>
            <person name="Holland P.W.H."/>
            <person name="King N."/>
            <person name="Lang F.B.F."/>
            <person name="Roger A.J."/>
            <person name="Ruiz-Trillo I."/>
            <person name="Young S.K."/>
            <person name="Zeng Q."/>
            <person name="Gargeya S."/>
            <person name="Alvarado L."/>
            <person name="Berlin A."/>
            <person name="Chapman S.B."/>
            <person name="Chen Z."/>
            <person name="Freedman E."/>
            <person name="Gellesch M."/>
            <person name="Goldberg J."/>
            <person name="Griggs A."/>
            <person name="Gujja S."/>
            <person name="Heilman E."/>
            <person name="Heiman D."/>
            <person name="Howarth C."/>
            <person name="Mehta T."/>
            <person name="Neiman D."/>
            <person name="Pearson M."/>
            <person name="Roberts A."/>
            <person name="Saif S."/>
            <person name="Shea T."/>
            <person name="Shenoy N."/>
            <person name="Sisk P."/>
            <person name="Stolte C."/>
            <person name="Sykes S."/>
            <person name="White J."/>
            <person name="Yandava C."/>
            <person name="Haas B."/>
            <person name="Nusbaum C."/>
            <person name="Birren B."/>
        </authorList>
    </citation>
    <scope>NUCLEOTIDE SEQUENCE [LARGE SCALE GENOMIC DNA]</scope>
    <source>
        <strain evidence="9">ATCC 50818</strain>
    </source>
</reference>
<sequence>MSSNAAATAAPGTAAVAATAAPSAAAAVTNKAVSSVSAAPAATAVADEIPRVVFVQVEGNDNVVVESLREECERLRIKNKVTKVVDLQNQDTTHQVAFHNCDLAILDLRTVDNHNSSFISFHIGRRLSRNTSPHALTVILLSQRVTRPIPNCTYYYYKLREGNCFADTEDQPPLAAHLSHLLRTHAETQPTLQTQDLLFQDGIAKASSPFLDRTTKLEELKKLETILKDKYSDDRLHDILSCYRDLKEWRAMIRLADAARNEIGLESKALLAFALNRRNEGAGKDRTRAMHICDDILQRLKVSNNSVPDPRKRKLLHDTYGLIGRIHKDAFVDSLRAFMEGQAVPIQYDSCDKAIEAYGQICQIEEEEAKETGKKNNFYGAINLLTLMFCSRDNTRFEKRCCELSAEISHAYGMSDFQPAENAVTDNDYWALANVLEANLVGYYITQSEGELALALIAIEKMQDTSFQPWMAETTVKNLRLLSSVVQHRRDPRRRKKKLTADVAKIEFWQDFLEDCGSECTSEYEWRVLYAFTPQQKQRPEPARVRVQMATDAANAVVQVFTLEAELAKQPPVEIKLSDVKNIGLLTGESDSRTAAKASRTAELIIIREDNKYERIFLVFPSSGHRAMFHAKCEERGYRPTLKLELQPSANAKPVSYEYTSNANGQRKVLGQGASATVYEGINRDNNQMLAIKVFEDGLNEALIRTEMRYAQEKLLQHRNIVHIFGFVREATGTCVLLMELVPGGCIADLVRYFGGLLRFEPWLKCYAAQLVEAVSYLHNLNIMHRDIKGDNVLVNTYTGVVKLADFNVAQTKKHYESEDQGIAGAVHFMAPEVLDGQAGKPSDIWSLGCTVWQMVTGDLPYPRSDATVFECMATGNSMTPEVSDSWNKDLKDFFDKCFQKDAALRPTAEQLKAHPFIHDNEQLANPDVSLSSSPSSSQPTAASSASSTLHVPRTSSSDQRPASPRARSRAGSIDESWAIHHERIITQSVTQLLSRDDVITAWEERLKDQQLIISLLPGWRAQLPVLRDFLLQLLKADNDGDVSARSAPWRVGVRATMRKWCRQIQADEETDDDDATDAPHWTRQLMNRGVENMMRDLYNFKLNENRKLSFLIPFMKEQSMKPHWVFFISRLLGSKCRMLQEEMAATVAVYFDAEGKRTAASVAAADDTDDVARPKRMREKDFASSMAMTLAMSAQAPTPPAMPPPSASDTPVQALIKQQMLMFDQWQAMAQNAKQMLLALHHETTAPSPPRTRTRQLAASADVDHEGAC</sequence>
<dbReference type="PROSITE" id="PS00107">
    <property type="entry name" value="PROTEIN_KINASE_ATP"/>
    <property type="match status" value="1"/>
</dbReference>
<evidence type="ECO:0000256" key="3">
    <source>
        <dbReference type="ARBA" id="ARBA00022741"/>
    </source>
</evidence>
<feature type="compositionally biased region" description="Low complexity" evidence="7">
    <location>
        <begin position="930"/>
        <end position="972"/>
    </location>
</feature>
<dbReference type="SUPFAM" id="SSF56112">
    <property type="entry name" value="Protein kinase-like (PK-like)"/>
    <property type="match status" value="1"/>
</dbReference>
<keyword evidence="2" id="KW-0808">Transferase</keyword>
<dbReference type="Gene3D" id="1.10.510.10">
    <property type="entry name" value="Transferase(Phosphotransferase) domain 1"/>
    <property type="match status" value="1"/>
</dbReference>
<feature type="region of interest" description="Disordered" evidence="7">
    <location>
        <begin position="925"/>
        <end position="973"/>
    </location>
</feature>
<dbReference type="InterPro" id="IPR011009">
    <property type="entry name" value="Kinase-like_dom_sf"/>
</dbReference>
<feature type="binding site" evidence="6">
    <location>
        <position position="693"/>
    </location>
    <ligand>
        <name>ATP</name>
        <dbReference type="ChEBI" id="CHEBI:30616"/>
    </ligand>
</feature>
<protein>
    <submittedName>
        <fullName evidence="9">STE/STE11 protein kinase</fullName>
    </submittedName>
</protein>
<dbReference type="InterPro" id="IPR046873">
    <property type="entry name" value="HisK-N-like"/>
</dbReference>
<dbReference type="AlphaFoldDB" id="F2USG5"/>
<evidence type="ECO:0000259" key="8">
    <source>
        <dbReference type="PROSITE" id="PS50011"/>
    </source>
</evidence>
<keyword evidence="5 6" id="KW-0067">ATP-binding</keyword>
<dbReference type="eggNOG" id="KOG4279">
    <property type="taxonomic scope" value="Eukaryota"/>
</dbReference>
<gene>
    <name evidence="9" type="ORF">PTSG_11019</name>
</gene>
<proteinExistence type="predicted"/>
<keyword evidence="10" id="KW-1185">Reference proteome</keyword>
<evidence type="ECO:0000256" key="4">
    <source>
        <dbReference type="ARBA" id="ARBA00022777"/>
    </source>
</evidence>
<feature type="region of interest" description="Disordered" evidence="7">
    <location>
        <begin position="1245"/>
        <end position="1270"/>
    </location>
</feature>
<evidence type="ECO:0000256" key="6">
    <source>
        <dbReference type="PROSITE-ProRule" id="PRU10141"/>
    </source>
</evidence>
<dbReference type="InterPro" id="IPR046872">
    <property type="entry name" value="DRHyd-ASK"/>
</dbReference>
<dbReference type="PANTHER" id="PTHR11584">
    <property type="entry name" value="SERINE/THREONINE PROTEIN KINASE"/>
    <property type="match status" value="1"/>
</dbReference>
<dbReference type="FunCoup" id="F2USG5">
    <property type="interactions" value="464"/>
</dbReference>
<dbReference type="KEGG" id="sre:PTSG_11019"/>
<feature type="domain" description="Protein kinase" evidence="8">
    <location>
        <begin position="664"/>
        <end position="918"/>
    </location>
</feature>
<keyword evidence="1" id="KW-0723">Serine/threonine-protein kinase</keyword>
<dbReference type="RefSeq" id="XP_004987943.1">
    <property type="nucleotide sequence ID" value="XM_004987886.1"/>
</dbReference>
<keyword evidence="3 6" id="KW-0547">Nucleotide-binding</keyword>
<dbReference type="Pfam" id="PF00069">
    <property type="entry name" value="Pkinase"/>
    <property type="match status" value="1"/>
</dbReference>
<dbReference type="InterPro" id="IPR025136">
    <property type="entry name" value="MAP3K_TRAF-bd"/>
</dbReference>
<dbReference type="InterPro" id="IPR000719">
    <property type="entry name" value="Prot_kinase_dom"/>
</dbReference>
<dbReference type="InterPro" id="IPR017441">
    <property type="entry name" value="Protein_kinase_ATP_BS"/>
</dbReference>
<accession>F2USG5</accession>
<evidence type="ECO:0000256" key="2">
    <source>
        <dbReference type="ARBA" id="ARBA00022679"/>
    </source>
</evidence>
<dbReference type="PROSITE" id="PS50011">
    <property type="entry name" value="PROTEIN_KINASE_DOM"/>
    <property type="match status" value="1"/>
</dbReference>
<dbReference type="GeneID" id="16068470"/>
<keyword evidence="4 9" id="KW-0418">Kinase</keyword>
<evidence type="ECO:0000313" key="9">
    <source>
        <dbReference type="EMBL" id="EGD81074.1"/>
    </source>
</evidence>
<dbReference type="InterPro" id="IPR008271">
    <property type="entry name" value="Ser/Thr_kinase_AS"/>
</dbReference>
<dbReference type="PROSITE" id="PS00108">
    <property type="entry name" value="PROTEIN_KINASE_ST"/>
    <property type="match status" value="1"/>
</dbReference>
<dbReference type="SMART" id="SM00220">
    <property type="entry name" value="S_TKc"/>
    <property type="match status" value="1"/>
</dbReference>
<dbReference type="GO" id="GO:0004674">
    <property type="term" value="F:protein serine/threonine kinase activity"/>
    <property type="evidence" value="ECO:0007669"/>
    <property type="project" value="UniProtKB-KW"/>
</dbReference>
<evidence type="ECO:0000256" key="1">
    <source>
        <dbReference type="ARBA" id="ARBA00022527"/>
    </source>
</evidence>